<protein>
    <submittedName>
        <fullName evidence="1">ProbABLE TYPE 4 FIMBRIAL BIOGENESIS RELATEDTRANSMEMBRANE PROTEIN</fullName>
    </submittedName>
</protein>
<dbReference type="EMBL" id="AM406670">
    <property type="protein sequence ID" value="CAL94795.1"/>
    <property type="molecule type" value="Genomic_DNA"/>
</dbReference>
<reference evidence="1 2" key="1">
    <citation type="journal article" date="2006" name="Nat. Biotechnol.">
        <title>Complete genome of the mutualistic, N2-fixing grass endophyte Azoarcus sp. strain BH72.</title>
        <authorList>
            <person name="Krause A."/>
            <person name="Ramakumar A."/>
            <person name="Bartels D."/>
            <person name="Battistoni F."/>
            <person name="Bekel T."/>
            <person name="Boch J."/>
            <person name="Boehm M."/>
            <person name="Friedrich F."/>
            <person name="Hurek T."/>
            <person name="Krause L."/>
            <person name="Linke B."/>
            <person name="McHardy A.C."/>
            <person name="Sarkar A."/>
            <person name="Schneiker S."/>
            <person name="Syed A.A."/>
            <person name="Thauer R."/>
            <person name="Vorhoelter F.-J."/>
            <person name="Weidner S."/>
            <person name="Puehler A."/>
            <person name="Reinhold-Hurek B."/>
            <person name="Kaiser O."/>
            <person name="Goesmann A."/>
        </authorList>
    </citation>
    <scope>NUCLEOTIDE SEQUENCE [LARGE SCALE GENOMIC DNA]</scope>
    <source>
        <strain evidence="1 2">BH72</strain>
    </source>
</reference>
<dbReference type="HOGENOM" id="CLU_103234_0_0_4"/>
<evidence type="ECO:0000313" key="2">
    <source>
        <dbReference type="Proteomes" id="UP000002588"/>
    </source>
</evidence>
<gene>
    <name evidence="1" type="ordered locus">azo2178</name>
</gene>
<evidence type="ECO:0000313" key="1">
    <source>
        <dbReference type="EMBL" id="CAL94795.1"/>
    </source>
</evidence>
<accession>A1K7J0</accession>
<keyword evidence="2" id="KW-1185">Reference proteome</keyword>
<dbReference type="eggNOG" id="COG4967">
    <property type="taxonomic scope" value="Bacteria"/>
</dbReference>
<dbReference type="Proteomes" id="UP000002588">
    <property type="component" value="Chromosome"/>
</dbReference>
<dbReference type="STRING" id="62928.azo2178"/>
<dbReference type="AlphaFoldDB" id="A1K7J0"/>
<sequence>MVEVMVTIVILVVGLLGVAGLQVKSQTAEMEAYQRAMAVAFVQDMTSRIAAGRGHLDGYRAAAGVSPNFVVYGTGDETDCTAVVGGAAREVCEWSEAMRGGAETTEAGVSIAAPVGMRGCILAVDAEVPGAVQEFFVVGVWQGLTPTADPPAGTPGALCASGVNFGVGLRRSFSTRVLVPALS</sequence>
<name>A1K7J0_AZOSB</name>
<proteinExistence type="predicted"/>
<dbReference type="KEGG" id="azo:azo2178"/>
<organism evidence="1 2">
    <name type="scientific">Azoarcus sp. (strain BH72)</name>
    <dbReference type="NCBI Taxonomy" id="418699"/>
    <lineage>
        <taxon>Bacteria</taxon>
        <taxon>Pseudomonadati</taxon>
        <taxon>Pseudomonadota</taxon>
        <taxon>Betaproteobacteria</taxon>
        <taxon>Rhodocyclales</taxon>
        <taxon>Zoogloeaceae</taxon>
        <taxon>Azoarcus</taxon>
    </lineage>
</organism>